<evidence type="ECO:0000256" key="2">
    <source>
        <dbReference type="ARBA" id="ARBA00023015"/>
    </source>
</evidence>
<feature type="domain" description="RNA polymerase sigma-70 region 2" evidence="6">
    <location>
        <begin position="84"/>
        <end position="148"/>
    </location>
</feature>
<sequence>MPAAAPTHAHRVPAGPPRTIGRRVGTRLLSPIVERCGNTAGRGGHVSAEAAAGSRFKGVDMQPAGPPAVQATGTHAWFDVVWTDNYEAILGYALRRTDTPDDAADIAAETFLTAWRRAADAPDGEQARLWLFGIARRVLANQQRGRRRFERLTHRLRDHAPRPAHIPEHGDGPAGVREAFARLRPADRDLLTLVAVEHLTTAQVAVVCGCSHVSARVRLHRARARFARELAAYGITV</sequence>
<dbReference type="PANTHER" id="PTHR43133">
    <property type="entry name" value="RNA POLYMERASE ECF-TYPE SIGMA FACTO"/>
    <property type="match status" value="1"/>
</dbReference>
<dbReference type="Gene3D" id="1.10.10.10">
    <property type="entry name" value="Winged helix-like DNA-binding domain superfamily/Winged helix DNA-binding domain"/>
    <property type="match status" value="1"/>
</dbReference>
<evidence type="ECO:0000256" key="3">
    <source>
        <dbReference type="ARBA" id="ARBA00023082"/>
    </source>
</evidence>
<dbReference type="GO" id="GO:0003677">
    <property type="term" value="F:DNA binding"/>
    <property type="evidence" value="ECO:0007669"/>
    <property type="project" value="InterPro"/>
</dbReference>
<dbReference type="InterPro" id="IPR036388">
    <property type="entry name" value="WH-like_DNA-bd_sf"/>
</dbReference>
<name>A0A8J3KDK8_9ACTN</name>
<dbReference type="Pfam" id="PF04542">
    <property type="entry name" value="Sigma70_r2"/>
    <property type="match status" value="1"/>
</dbReference>
<dbReference type="GO" id="GO:0006352">
    <property type="term" value="P:DNA-templated transcription initiation"/>
    <property type="evidence" value="ECO:0007669"/>
    <property type="project" value="InterPro"/>
</dbReference>
<organism evidence="8 9">
    <name type="scientific">Catellatospora chokoriensis</name>
    <dbReference type="NCBI Taxonomy" id="310353"/>
    <lineage>
        <taxon>Bacteria</taxon>
        <taxon>Bacillati</taxon>
        <taxon>Actinomycetota</taxon>
        <taxon>Actinomycetes</taxon>
        <taxon>Micromonosporales</taxon>
        <taxon>Micromonosporaceae</taxon>
        <taxon>Catellatospora</taxon>
    </lineage>
</organism>
<dbReference type="InterPro" id="IPR013324">
    <property type="entry name" value="RNA_pol_sigma_r3/r4-like"/>
</dbReference>
<dbReference type="Gene3D" id="1.10.1740.10">
    <property type="match status" value="1"/>
</dbReference>
<dbReference type="InterPro" id="IPR013325">
    <property type="entry name" value="RNA_pol_sigma_r2"/>
</dbReference>
<evidence type="ECO:0000259" key="7">
    <source>
        <dbReference type="Pfam" id="PF08281"/>
    </source>
</evidence>
<dbReference type="InterPro" id="IPR013249">
    <property type="entry name" value="RNA_pol_sigma70_r4_t2"/>
</dbReference>
<dbReference type="InterPro" id="IPR007627">
    <property type="entry name" value="RNA_pol_sigma70_r2"/>
</dbReference>
<dbReference type="InterPro" id="IPR014284">
    <property type="entry name" value="RNA_pol_sigma-70_dom"/>
</dbReference>
<keyword evidence="2" id="KW-0805">Transcription regulation</keyword>
<keyword evidence="4" id="KW-0804">Transcription</keyword>
<gene>
    <name evidence="8" type="ORF">Cch02nite_65130</name>
</gene>
<dbReference type="SUPFAM" id="SSF88946">
    <property type="entry name" value="Sigma2 domain of RNA polymerase sigma factors"/>
    <property type="match status" value="1"/>
</dbReference>
<feature type="region of interest" description="Disordered" evidence="5">
    <location>
        <begin position="1"/>
        <end position="21"/>
    </location>
</feature>
<reference evidence="8 9" key="1">
    <citation type="submission" date="2021-01" db="EMBL/GenBank/DDBJ databases">
        <title>Whole genome shotgun sequence of Catellatospora chokoriensis NBRC 107358.</title>
        <authorList>
            <person name="Komaki H."/>
            <person name="Tamura T."/>
        </authorList>
    </citation>
    <scope>NUCLEOTIDE SEQUENCE [LARGE SCALE GENOMIC DNA]</scope>
    <source>
        <strain evidence="8 9">NBRC 107358</strain>
    </source>
</reference>
<evidence type="ECO:0008006" key="10">
    <source>
        <dbReference type="Google" id="ProtNLM"/>
    </source>
</evidence>
<evidence type="ECO:0000256" key="4">
    <source>
        <dbReference type="ARBA" id="ARBA00023163"/>
    </source>
</evidence>
<evidence type="ECO:0000313" key="8">
    <source>
        <dbReference type="EMBL" id="GIF93069.1"/>
    </source>
</evidence>
<evidence type="ECO:0000256" key="5">
    <source>
        <dbReference type="SAM" id="MobiDB-lite"/>
    </source>
</evidence>
<dbReference type="SUPFAM" id="SSF88659">
    <property type="entry name" value="Sigma3 and sigma4 domains of RNA polymerase sigma factors"/>
    <property type="match status" value="1"/>
</dbReference>
<dbReference type="Pfam" id="PF08281">
    <property type="entry name" value="Sigma70_r4_2"/>
    <property type="match status" value="1"/>
</dbReference>
<dbReference type="AlphaFoldDB" id="A0A8J3KDK8"/>
<dbReference type="PANTHER" id="PTHR43133:SF25">
    <property type="entry name" value="RNA POLYMERASE SIGMA FACTOR RFAY-RELATED"/>
    <property type="match status" value="1"/>
</dbReference>
<accession>A0A8J3KDK8</accession>
<dbReference type="Proteomes" id="UP000619293">
    <property type="component" value="Unassembled WGS sequence"/>
</dbReference>
<dbReference type="InterPro" id="IPR039425">
    <property type="entry name" value="RNA_pol_sigma-70-like"/>
</dbReference>
<proteinExistence type="inferred from homology"/>
<evidence type="ECO:0000256" key="1">
    <source>
        <dbReference type="ARBA" id="ARBA00010641"/>
    </source>
</evidence>
<keyword evidence="3" id="KW-0731">Sigma factor</keyword>
<protein>
    <recommendedName>
        <fullName evidence="10">RNA polymerase sigma-70 factor (ECF subfamily)</fullName>
    </recommendedName>
</protein>
<feature type="domain" description="RNA polymerase sigma factor 70 region 4 type 2" evidence="7">
    <location>
        <begin position="176"/>
        <end position="225"/>
    </location>
</feature>
<dbReference type="EMBL" id="BONG01000055">
    <property type="protein sequence ID" value="GIF93069.1"/>
    <property type="molecule type" value="Genomic_DNA"/>
</dbReference>
<evidence type="ECO:0000259" key="6">
    <source>
        <dbReference type="Pfam" id="PF04542"/>
    </source>
</evidence>
<comment type="similarity">
    <text evidence="1">Belongs to the sigma-70 factor family. ECF subfamily.</text>
</comment>
<dbReference type="NCBIfam" id="TIGR02937">
    <property type="entry name" value="sigma70-ECF"/>
    <property type="match status" value="1"/>
</dbReference>
<evidence type="ECO:0000313" key="9">
    <source>
        <dbReference type="Proteomes" id="UP000619293"/>
    </source>
</evidence>
<dbReference type="GO" id="GO:0016987">
    <property type="term" value="F:sigma factor activity"/>
    <property type="evidence" value="ECO:0007669"/>
    <property type="project" value="UniProtKB-KW"/>
</dbReference>
<keyword evidence="9" id="KW-1185">Reference proteome</keyword>
<comment type="caution">
    <text evidence="8">The sequence shown here is derived from an EMBL/GenBank/DDBJ whole genome shotgun (WGS) entry which is preliminary data.</text>
</comment>